<dbReference type="InterPro" id="IPR007483">
    <property type="entry name" value="Hamartin"/>
</dbReference>
<keyword evidence="1" id="KW-0812">Transmembrane</keyword>
<dbReference type="InterPro" id="IPR016024">
    <property type="entry name" value="ARM-type_fold"/>
</dbReference>
<evidence type="ECO:0000256" key="1">
    <source>
        <dbReference type="SAM" id="Phobius"/>
    </source>
</evidence>
<evidence type="ECO:0000313" key="2">
    <source>
        <dbReference type="EMBL" id="VDO45622.1"/>
    </source>
</evidence>
<protein>
    <submittedName>
        <fullName evidence="4">Hamartin</fullName>
    </submittedName>
</protein>
<dbReference type="SUPFAM" id="SSF48371">
    <property type="entry name" value="ARM repeat"/>
    <property type="match status" value="1"/>
</dbReference>
<keyword evidence="1" id="KW-0472">Membrane</keyword>
<dbReference type="WBParaSite" id="BTMF_0001539001-mRNA-1">
    <property type="protein sequence ID" value="BTMF_0001539001-mRNA-1"/>
    <property type="gene ID" value="BTMF_0001539001"/>
</dbReference>
<feature type="transmembrane region" description="Helical" evidence="1">
    <location>
        <begin position="169"/>
        <end position="192"/>
    </location>
</feature>
<reference evidence="4" key="1">
    <citation type="submission" date="2017-02" db="UniProtKB">
        <authorList>
            <consortium name="WormBaseParasite"/>
        </authorList>
    </citation>
    <scope>IDENTIFICATION</scope>
</reference>
<dbReference type="PANTHER" id="PTHR15154:SF2">
    <property type="entry name" value="HAMARTIN"/>
    <property type="match status" value="1"/>
</dbReference>
<dbReference type="Pfam" id="PF04388">
    <property type="entry name" value="Hamartin"/>
    <property type="match status" value="1"/>
</dbReference>
<dbReference type="AlphaFoldDB" id="A0A0R3R5U6"/>
<dbReference type="PANTHER" id="PTHR15154">
    <property type="entry name" value="HAMARTIN"/>
    <property type="match status" value="1"/>
</dbReference>
<feature type="transmembrane region" description="Helical" evidence="1">
    <location>
        <begin position="115"/>
        <end position="133"/>
    </location>
</feature>
<dbReference type="Proteomes" id="UP000280834">
    <property type="component" value="Unassembled WGS sequence"/>
</dbReference>
<evidence type="ECO:0000313" key="4">
    <source>
        <dbReference type="WBParaSite" id="BTMF_0001539001-mRNA-1"/>
    </source>
</evidence>
<accession>A0A0R3R5U6</accession>
<dbReference type="STRING" id="42155.A0A0R3R5U6"/>
<proteinExistence type="predicted"/>
<keyword evidence="3" id="KW-1185">Reference proteome</keyword>
<name>A0A0R3R5U6_9BILA</name>
<gene>
    <name evidence="2" type="ORF">BTMF_LOCUS13382</name>
</gene>
<dbReference type="GO" id="GO:0033596">
    <property type="term" value="C:TSC1-TSC2 complex"/>
    <property type="evidence" value="ECO:0007669"/>
    <property type="project" value="TreeGrafter"/>
</dbReference>
<dbReference type="GO" id="GO:0051726">
    <property type="term" value="P:regulation of cell cycle"/>
    <property type="evidence" value="ECO:0007669"/>
    <property type="project" value="TreeGrafter"/>
</dbReference>
<evidence type="ECO:0000313" key="3">
    <source>
        <dbReference type="Proteomes" id="UP000280834"/>
    </source>
</evidence>
<keyword evidence="1" id="KW-1133">Transmembrane helix</keyword>
<dbReference type="GO" id="GO:0032007">
    <property type="term" value="P:negative regulation of TOR signaling"/>
    <property type="evidence" value="ECO:0007669"/>
    <property type="project" value="TreeGrafter"/>
</dbReference>
<dbReference type="EMBL" id="UZAG01020047">
    <property type="protein sequence ID" value="VDO45622.1"/>
    <property type="molecule type" value="Genomic_DNA"/>
</dbReference>
<organism evidence="4">
    <name type="scientific">Brugia timori</name>
    <dbReference type="NCBI Taxonomy" id="42155"/>
    <lineage>
        <taxon>Eukaryota</taxon>
        <taxon>Metazoa</taxon>
        <taxon>Ecdysozoa</taxon>
        <taxon>Nematoda</taxon>
        <taxon>Chromadorea</taxon>
        <taxon>Rhabditida</taxon>
        <taxon>Spirurina</taxon>
        <taxon>Spiruromorpha</taxon>
        <taxon>Filarioidea</taxon>
        <taxon>Onchocercidae</taxon>
        <taxon>Brugia</taxon>
    </lineage>
</organism>
<reference evidence="2 3" key="2">
    <citation type="submission" date="2018-11" db="EMBL/GenBank/DDBJ databases">
        <authorList>
            <consortium name="Pathogen Informatics"/>
        </authorList>
    </citation>
    <scope>NUCLEOTIDE SEQUENCE [LARGE SCALE GENOMIC DNA]</scope>
</reference>
<sequence length="283" mass="32124">MKRKEHNITQLIRYAESLDSKVSEDSLEVLQGLINQGEGIGQLVTCYIHSRSSLAVELLCNVKEPYDTDFLAKNTLATLTLLGQLIQKTPSWLPKLAEHSLFDHILKFIRPSENIVVVVSAILIVSSLLPHFAAPKKSILLNLFRLLIMSCNMLYNFKKLFDQQKSDIIEGIYVSHLYSAIIQYFIVLYGIYPATLVEYLRSHVNVTDGRAVHVLKALFSAVKFHPNILSVTVEQELDRNRWNHREAHDFLADCRQVLVRPVLPTVVKGPLPLALNIFVLLRG</sequence>